<accession>A0ABQ2IC58</accession>
<sequence>MDSLTTEKGYEAALHELHNLVSYIDNAIPDCETNHAEELVTAILAYEEIYYPTTRQIGSRNVLFP</sequence>
<reference evidence="2" key="1">
    <citation type="journal article" date="2019" name="Int. J. Syst. Evol. Microbiol.">
        <title>The Global Catalogue of Microorganisms (GCM) 10K type strain sequencing project: providing services to taxonomists for standard genome sequencing and annotation.</title>
        <authorList>
            <consortium name="The Broad Institute Genomics Platform"/>
            <consortium name="The Broad Institute Genome Sequencing Center for Infectious Disease"/>
            <person name="Wu L."/>
            <person name="Ma J."/>
        </authorList>
    </citation>
    <scope>NUCLEOTIDE SEQUENCE [LARGE SCALE GENOMIC DNA]</scope>
    <source>
        <strain evidence="2">CGMCC 1.6375</strain>
    </source>
</reference>
<dbReference type="RefSeq" id="WP_019941049.1">
    <property type="nucleotide sequence ID" value="NZ_BMLI01000002.1"/>
</dbReference>
<comment type="caution">
    <text evidence="1">The sequence shown here is derived from an EMBL/GenBank/DDBJ whole genome shotgun (WGS) entry which is preliminary data.</text>
</comment>
<dbReference type="Proteomes" id="UP000632339">
    <property type="component" value="Unassembled WGS sequence"/>
</dbReference>
<keyword evidence="2" id="KW-1185">Reference proteome</keyword>
<evidence type="ECO:0000313" key="2">
    <source>
        <dbReference type="Proteomes" id="UP000632339"/>
    </source>
</evidence>
<proteinExistence type="predicted"/>
<dbReference type="EMBL" id="BMLI01000002">
    <property type="protein sequence ID" value="GGN04496.1"/>
    <property type="molecule type" value="Genomic_DNA"/>
</dbReference>
<organism evidence="1 2">
    <name type="scientific">Dyadobacter beijingensis</name>
    <dbReference type="NCBI Taxonomy" id="365489"/>
    <lineage>
        <taxon>Bacteria</taxon>
        <taxon>Pseudomonadati</taxon>
        <taxon>Bacteroidota</taxon>
        <taxon>Cytophagia</taxon>
        <taxon>Cytophagales</taxon>
        <taxon>Spirosomataceae</taxon>
        <taxon>Dyadobacter</taxon>
    </lineage>
</organism>
<evidence type="ECO:0008006" key="3">
    <source>
        <dbReference type="Google" id="ProtNLM"/>
    </source>
</evidence>
<name>A0ABQ2IC58_9BACT</name>
<evidence type="ECO:0000313" key="1">
    <source>
        <dbReference type="EMBL" id="GGN04496.1"/>
    </source>
</evidence>
<protein>
    <recommendedName>
        <fullName evidence="3">HTH-type transcriptional regulator / antitoxin HigA</fullName>
    </recommendedName>
</protein>
<gene>
    <name evidence="1" type="ORF">GCM10010967_44320</name>
</gene>